<organism evidence="1 2">
    <name type="scientific">Sphagnurus paluster</name>
    <dbReference type="NCBI Taxonomy" id="117069"/>
    <lineage>
        <taxon>Eukaryota</taxon>
        <taxon>Fungi</taxon>
        <taxon>Dikarya</taxon>
        <taxon>Basidiomycota</taxon>
        <taxon>Agaricomycotina</taxon>
        <taxon>Agaricomycetes</taxon>
        <taxon>Agaricomycetidae</taxon>
        <taxon>Agaricales</taxon>
        <taxon>Tricholomatineae</taxon>
        <taxon>Lyophyllaceae</taxon>
        <taxon>Sphagnurus</taxon>
    </lineage>
</organism>
<dbReference type="EMBL" id="JABCKI010005819">
    <property type="protein sequence ID" value="KAG5637575.1"/>
    <property type="molecule type" value="Genomic_DNA"/>
</dbReference>
<keyword evidence="2" id="KW-1185">Reference proteome</keyword>
<proteinExistence type="predicted"/>
<comment type="caution">
    <text evidence="1">The sequence shown here is derived from an EMBL/GenBank/DDBJ whole genome shotgun (WGS) entry which is preliminary data.</text>
</comment>
<accession>A0A9P7K664</accession>
<evidence type="ECO:0000313" key="2">
    <source>
        <dbReference type="Proteomes" id="UP000717328"/>
    </source>
</evidence>
<reference evidence="1" key="1">
    <citation type="submission" date="2021-02" db="EMBL/GenBank/DDBJ databases">
        <authorList>
            <person name="Nieuwenhuis M."/>
            <person name="Van De Peppel L.J.J."/>
        </authorList>
    </citation>
    <scope>NUCLEOTIDE SEQUENCE</scope>
    <source>
        <strain evidence="1">D49</strain>
    </source>
</reference>
<sequence>MDTMNKLQNGKYYIMNRACGTRVGLVPMDPGFKGYAIVREERHLEHHELPYVTFTLTHKKDELYELKIEGDFVIGRNGAVFAPPKGGEQLWKIVYREGNKAYT</sequence>
<evidence type="ECO:0000313" key="1">
    <source>
        <dbReference type="EMBL" id="KAG5637575.1"/>
    </source>
</evidence>
<dbReference type="AlphaFoldDB" id="A0A9P7K664"/>
<protein>
    <submittedName>
        <fullName evidence="1">Uncharacterized protein</fullName>
    </submittedName>
</protein>
<dbReference type="OrthoDB" id="3439489at2759"/>
<dbReference type="Proteomes" id="UP000717328">
    <property type="component" value="Unassembled WGS sequence"/>
</dbReference>
<name>A0A9P7K664_9AGAR</name>
<gene>
    <name evidence="1" type="ORF">H0H81_004095</name>
</gene>
<reference evidence="1" key="2">
    <citation type="submission" date="2021-10" db="EMBL/GenBank/DDBJ databases">
        <title>Phylogenomics reveals ancestral predisposition of the termite-cultivated fungus Termitomyces towards a domesticated lifestyle.</title>
        <authorList>
            <person name="Auxier B."/>
            <person name="Grum-Grzhimaylo A."/>
            <person name="Cardenas M.E."/>
            <person name="Lodge J.D."/>
            <person name="Laessoe T."/>
            <person name="Pedersen O."/>
            <person name="Smith M.E."/>
            <person name="Kuyper T.W."/>
            <person name="Franco-Molano E.A."/>
            <person name="Baroni T.J."/>
            <person name="Aanen D.K."/>
        </authorList>
    </citation>
    <scope>NUCLEOTIDE SEQUENCE</scope>
    <source>
        <strain evidence="1">D49</strain>
    </source>
</reference>
<dbReference type="Gene3D" id="2.80.10.50">
    <property type="match status" value="1"/>
</dbReference>